<organism evidence="3 4">
    <name type="scientific">Alkalicoccus halolimnae</name>
    <dbReference type="NCBI Taxonomy" id="1667239"/>
    <lineage>
        <taxon>Bacteria</taxon>
        <taxon>Bacillati</taxon>
        <taxon>Bacillota</taxon>
        <taxon>Bacilli</taxon>
        <taxon>Bacillales</taxon>
        <taxon>Bacillaceae</taxon>
        <taxon>Alkalicoccus</taxon>
    </lineage>
</organism>
<evidence type="ECO:0000256" key="1">
    <source>
        <dbReference type="ARBA" id="ARBA00023172"/>
    </source>
</evidence>
<dbReference type="InterPro" id="IPR002104">
    <property type="entry name" value="Integrase_catalytic"/>
</dbReference>
<dbReference type="SUPFAM" id="SSF56349">
    <property type="entry name" value="DNA breaking-rejoining enzymes"/>
    <property type="match status" value="1"/>
</dbReference>
<keyword evidence="4" id="KW-1185">Reference proteome</keyword>
<dbReference type="GO" id="GO:0003677">
    <property type="term" value="F:DNA binding"/>
    <property type="evidence" value="ECO:0007669"/>
    <property type="project" value="InterPro"/>
</dbReference>
<dbReference type="Pfam" id="PF00589">
    <property type="entry name" value="Phage_integrase"/>
    <property type="match status" value="1"/>
</dbReference>
<dbReference type="PANTHER" id="PTHR30349:SF82">
    <property type="entry name" value="INTEGRASE_RECOMBINASE YOEC-RELATED"/>
    <property type="match status" value="1"/>
</dbReference>
<sequence>MDFKKKYGYSVYLSDKEKGSLLNRFGTEETKARIVRLNQMKENEKRALQMKSDYQAIGAMGERGSGPLKNPEDIKKMKKVLAESSERDYFIFLIGINTGMKTKELLNLKVKHIRDKRFIKLTPDGAEYPINKNLKSRIFEYTASMTDEEFLFSSRKTGQALQRDRVHKILKKAGEEAGVTITGTHTMRKTFGYHFFKQYEDAAFLQKLFHHSSQSVTLRYIGITDEKLKDAMDEFSL</sequence>
<dbReference type="Proteomes" id="UP000321816">
    <property type="component" value="Chromosome"/>
</dbReference>
<dbReference type="KEGG" id="ahal:FTX54_008610"/>
<keyword evidence="1" id="KW-0233">DNA recombination</keyword>
<dbReference type="PROSITE" id="PS51898">
    <property type="entry name" value="TYR_RECOMBINASE"/>
    <property type="match status" value="1"/>
</dbReference>
<reference evidence="3 4" key="1">
    <citation type="submission" date="2024-01" db="EMBL/GenBank/DDBJ databases">
        <title>Complete Genome Sequence of Alkalicoccus halolimnae BZ-SZ-XJ29T, a Moderately Halophilic Bacterium Isolated from a Salt Lake.</title>
        <authorList>
            <person name="Zhao B."/>
        </authorList>
    </citation>
    <scope>NUCLEOTIDE SEQUENCE [LARGE SCALE GENOMIC DNA]</scope>
    <source>
        <strain evidence="3 4">BZ-SZ-XJ29</strain>
    </source>
</reference>
<dbReference type="GO" id="GO:0006310">
    <property type="term" value="P:DNA recombination"/>
    <property type="evidence" value="ECO:0007669"/>
    <property type="project" value="UniProtKB-KW"/>
</dbReference>
<evidence type="ECO:0000259" key="2">
    <source>
        <dbReference type="PROSITE" id="PS51898"/>
    </source>
</evidence>
<dbReference type="AlphaFoldDB" id="A0A5C7FCL4"/>
<proteinExistence type="predicted"/>
<dbReference type="GO" id="GO:0015074">
    <property type="term" value="P:DNA integration"/>
    <property type="evidence" value="ECO:0007669"/>
    <property type="project" value="InterPro"/>
</dbReference>
<dbReference type="OrthoDB" id="9788852at2"/>
<dbReference type="PANTHER" id="PTHR30349">
    <property type="entry name" value="PHAGE INTEGRASE-RELATED"/>
    <property type="match status" value="1"/>
</dbReference>
<dbReference type="InterPro" id="IPR013762">
    <property type="entry name" value="Integrase-like_cat_sf"/>
</dbReference>
<evidence type="ECO:0000313" key="3">
    <source>
        <dbReference type="EMBL" id="WWD78503.1"/>
    </source>
</evidence>
<dbReference type="InterPro" id="IPR050090">
    <property type="entry name" value="Tyrosine_recombinase_XerCD"/>
</dbReference>
<protein>
    <submittedName>
        <fullName evidence="3">Tyrosine-type recombinase/integrase</fullName>
    </submittedName>
</protein>
<evidence type="ECO:0000313" key="4">
    <source>
        <dbReference type="Proteomes" id="UP000321816"/>
    </source>
</evidence>
<dbReference type="EMBL" id="CP144914">
    <property type="protein sequence ID" value="WWD78503.1"/>
    <property type="molecule type" value="Genomic_DNA"/>
</dbReference>
<dbReference type="InterPro" id="IPR011010">
    <property type="entry name" value="DNA_brk_join_enz"/>
</dbReference>
<feature type="domain" description="Tyr recombinase" evidence="2">
    <location>
        <begin position="67"/>
        <end position="233"/>
    </location>
</feature>
<gene>
    <name evidence="3" type="ORF">FTX54_008610</name>
</gene>
<dbReference type="RefSeq" id="WP_147802197.1">
    <property type="nucleotide sequence ID" value="NZ_CP144914.1"/>
</dbReference>
<dbReference type="Gene3D" id="1.10.443.10">
    <property type="entry name" value="Intergrase catalytic core"/>
    <property type="match status" value="1"/>
</dbReference>
<name>A0A5C7FCL4_9BACI</name>
<accession>A0A5C7FCL4</accession>